<dbReference type="OrthoDB" id="2104739at2759"/>
<gene>
    <name evidence="1" type="ORF">N7515_008582</name>
</gene>
<dbReference type="EMBL" id="JAPQKL010000006">
    <property type="protein sequence ID" value="KAJ5124757.1"/>
    <property type="molecule type" value="Genomic_DNA"/>
</dbReference>
<evidence type="ECO:0000313" key="2">
    <source>
        <dbReference type="Proteomes" id="UP001149079"/>
    </source>
</evidence>
<reference evidence="1" key="2">
    <citation type="journal article" date="2023" name="IMA Fungus">
        <title>Comparative genomic study of the Penicillium genus elucidates a diverse pangenome and 15 lateral gene transfer events.</title>
        <authorList>
            <person name="Petersen C."/>
            <person name="Sorensen T."/>
            <person name="Nielsen M.R."/>
            <person name="Sondergaard T.E."/>
            <person name="Sorensen J.L."/>
            <person name="Fitzpatrick D.A."/>
            <person name="Frisvad J.C."/>
            <person name="Nielsen K.L."/>
        </authorList>
    </citation>
    <scope>NUCLEOTIDE SEQUENCE</scope>
    <source>
        <strain evidence="1">IBT 22155</strain>
    </source>
</reference>
<comment type="caution">
    <text evidence="1">The sequence shown here is derived from an EMBL/GenBank/DDBJ whole genome shotgun (WGS) entry which is preliminary data.</text>
</comment>
<keyword evidence="2" id="KW-1185">Reference proteome</keyword>
<reference evidence="1" key="1">
    <citation type="submission" date="2022-11" db="EMBL/GenBank/DDBJ databases">
        <authorList>
            <person name="Petersen C."/>
        </authorList>
    </citation>
    <scope>NUCLEOTIDE SEQUENCE</scope>
    <source>
        <strain evidence="1">IBT 22155</strain>
    </source>
</reference>
<protein>
    <submittedName>
        <fullName evidence="1">Uncharacterized protein</fullName>
    </submittedName>
</protein>
<dbReference type="Proteomes" id="UP001149079">
    <property type="component" value="Unassembled WGS sequence"/>
</dbReference>
<dbReference type="AlphaFoldDB" id="A0A9W9GPJ8"/>
<organism evidence="1 2">
    <name type="scientific">Penicillium bovifimosum</name>
    <dbReference type="NCBI Taxonomy" id="126998"/>
    <lineage>
        <taxon>Eukaryota</taxon>
        <taxon>Fungi</taxon>
        <taxon>Dikarya</taxon>
        <taxon>Ascomycota</taxon>
        <taxon>Pezizomycotina</taxon>
        <taxon>Eurotiomycetes</taxon>
        <taxon>Eurotiomycetidae</taxon>
        <taxon>Eurotiales</taxon>
        <taxon>Aspergillaceae</taxon>
        <taxon>Penicillium</taxon>
    </lineage>
</organism>
<proteinExistence type="predicted"/>
<evidence type="ECO:0000313" key="1">
    <source>
        <dbReference type="EMBL" id="KAJ5124757.1"/>
    </source>
</evidence>
<name>A0A9W9GPJ8_9EURO</name>
<sequence>MQNCNREDIIDTKNAMTTSRYLHPHFGCFDFSFEGGWQGRYPGTGPCYSDRTEPMQRALMSKGPAFQSFELVVAQDEFILLNEEKAIARESNIFLDYEFDHESQNLPRHRDGLSTICRAYSKTPGREFLIPLRETAPIRGELDGS</sequence>
<accession>A0A9W9GPJ8</accession>
<dbReference type="RefSeq" id="XP_056519156.1">
    <property type="nucleotide sequence ID" value="XM_056669326.1"/>
</dbReference>
<dbReference type="GeneID" id="81408496"/>